<dbReference type="GO" id="GO:0004449">
    <property type="term" value="F:isocitrate dehydrogenase (NAD+) activity"/>
    <property type="evidence" value="ECO:0007669"/>
    <property type="project" value="TreeGrafter"/>
</dbReference>
<protein>
    <submittedName>
        <fullName evidence="3">Isocitrate and isopropylmalate dehydrogenases family</fullName>
    </submittedName>
</protein>
<dbReference type="GO" id="GO:0006102">
    <property type="term" value="P:isocitrate metabolic process"/>
    <property type="evidence" value="ECO:0007669"/>
    <property type="project" value="TreeGrafter"/>
</dbReference>
<dbReference type="EMBL" id="PKPP01009761">
    <property type="protein sequence ID" value="PWA47539.1"/>
    <property type="molecule type" value="Genomic_DNA"/>
</dbReference>
<dbReference type="AlphaFoldDB" id="A0A2U1LEV0"/>
<accession>A0A2U1LEV0</accession>
<dbReference type="STRING" id="35608.A0A2U1LEV0"/>
<organism evidence="3 4">
    <name type="scientific">Artemisia annua</name>
    <name type="common">Sweet wormwood</name>
    <dbReference type="NCBI Taxonomy" id="35608"/>
    <lineage>
        <taxon>Eukaryota</taxon>
        <taxon>Viridiplantae</taxon>
        <taxon>Streptophyta</taxon>
        <taxon>Embryophyta</taxon>
        <taxon>Tracheophyta</taxon>
        <taxon>Spermatophyta</taxon>
        <taxon>Magnoliopsida</taxon>
        <taxon>eudicotyledons</taxon>
        <taxon>Gunneridae</taxon>
        <taxon>Pentapetalae</taxon>
        <taxon>asterids</taxon>
        <taxon>campanulids</taxon>
        <taxon>Asterales</taxon>
        <taxon>Asteraceae</taxon>
        <taxon>Asteroideae</taxon>
        <taxon>Anthemideae</taxon>
        <taxon>Artemisiinae</taxon>
        <taxon>Artemisia</taxon>
    </lineage>
</organism>
<dbReference type="GO" id="GO:0006099">
    <property type="term" value="P:tricarboxylic acid cycle"/>
    <property type="evidence" value="ECO:0007669"/>
    <property type="project" value="TreeGrafter"/>
</dbReference>
<reference evidence="3 4" key="1">
    <citation type="journal article" date="2018" name="Mol. Plant">
        <title>The genome of Artemisia annua provides insight into the evolution of Asteraceae family and artemisinin biosynthesis.</title>
        <authorList>
            <person name="Shen Q."/>
            <person name="Zhang L."/>
            <person name="Liao Z."/>
            <person name="Wang S."/>
            <person name="Yan T."/>
            <person name="Shi P."/>
            <person name="Liu M."/>
            <person name="Fu X."/>
            <person name="Pan Q."/>
            <person name="Wang Y."/>
            <person name="Lv Z."/>
            <person name="Lu X."/>
            <person name="Zhang F."/>
            <person name="Jiang W."/>
            <person name="Ma Y."/>
            <person name="Chen M."/>
            <person name="Hao X."/>
            <person name="Li L."/>
            <person name="Tang Y."/>
            <person name="Lv G."/>
            <person name="Zhou Y."/>
            <person name="Sun X."/>
            <person name="Brodelius P.E."/>
            <person name="Rose J.K.C."/>
            <person name="Tang K."/>
        </authorList>
    </citation>
    <scope>NUCLEOTIDE SEQUENCE [LARGE SCALE GENOMIC DNA]</scope>
    <source>
        <strain evidence="4">cv. Huhao1</strain>
        <tissue evidence="3">Leaf</tissue>
    </source>
</reference>
<dbReference type="SUPFAM" id="SSF53659">
    <property type="entry name" value="Isocitrate/Isopropylmalate dehydrogenase-like"/>
    <property type="match status" value="1"/>
</dbReference>
<feature type="domain" description="Isopropylmalate dehydrogenase-like" evidence="2">
    <location>
        <begin position="36"/>
        <end position="101"/>
    </location>
</feature>
<proteinExistence type="inferred from homology"/>
<dbReference type="Gene3D" id="3.40.718.10">
    <property type="entry name" value="Isopropylmalate Dehydrogenase"/>
    <property type="match status" value="1"/>
</dbReference>
<evidence type="ECO:0000313" key="3">
    <source>
        <dbReference type="EMBL" id="PWA47539.1"/>
    </source>
</evidence>
<dbReference type="PANTHER" id="PTHR11835:SF64">
    <property type="entry name" value="ISOCITRATE DEHYDROGENASE [NAD] REGULATORY SUBUNIT 1, MITOCHONDRIAL-LIKE ISOFORM X1"/>
    <property type="match status" value="1"/>
</dbReference>
<comment type="similarity">
    <text evidence="1">Belongs to the isocitrate and isopropylmalate dehydrogenases family.</text>
</comment>
<sequence length="106" mass="11766">MQLIIMIHVLISDHGSVGIEYAIFEQVSSVGNVGKPKMVEKKIGNLVALLLSSTMMLRYLQLPDYPDRLETIVRRVMYEGKYYGTKDLGGSSTTQEVADTVISALE</sequence>
<dbReference type="Pfam" id="PF00180">
    <property type="entry name" value="Iso_dh"/>
    <property type="match status" value="1"/>
</dbReference>
<dbReference type="GO" id="GO:0005739">
    <property type="term" value="C:mitochondrion"/>
    <property type="evidence" value="ECO:0007669"/>
    <property type="project" value="TreeGrafter"/>
</dbReference>
<dbReference type="InterPro" id="IPR024084">
    <property type="entry name" value="IsoPropMal-DH-like_dom"/>
</dbReference>
<evidence type="ECO:0000259" key="2">
    <source>
        <dbReference type="Pfam" id="PF00180"/>
    </source>
</evidence>
<evidence type="ECO:0000256" key="1">
    <source>
        <dbReference type="ARBA" id="ARBA00007769"/>
    </source>
</evidence>
<dbReference type="OrthoDB" id="10261637at2759"/>
<evidence type="ECO:0000313" key="4">
    <source>
        <dbReference type="Proteomes" id="UP000245207"/>
    </source>
</evidence>
<keyword evidence="4" id="KW-1185">Reference proteome</keyword>
<name>A0A2U1LEV0_ARTAN</name>
<dbReference type="PANTHER" id="PTHR11835">
    <property type="entry name" value="DECARBOXYLATING DEHYDROGENASES-ISOCITRATE, ISOPROPYLMALATE, TARTRATE"/>
    <property type="match status" value="1"/>
</dbReference>
<comment type="caution">
    <text evidence="3">The sequence shown here is derived from an EMBL/GenBank/DDBJ whole genome shotgun (WGS) entry which is preliminary data.</text>
</comment>
<gene>
    <name evidence="3" type="ORF">CTI12_AA495520</name>
</gene>
<dbReference type="Proteomes" id="UP000245207">
    <property type="component" value="Unassembled WGS sequence"/>
</dbReference>